<keyword evidence="4 6" id="KW-0378">Hydrolase</keyword>
<comment type="function">
    <text evidence="6">Bidirectionally degrades single-stranded DNA into large acid-insoluble oligonucleotides, which are then degraded further into small acid-soluble oligonucleotides.</text>
</comment>
<dbReference type="SUPFAM" id="SSF116842">
    <property type="entry name" value="XseB-like"/>
    <property type="match status" value="1"/>
</dbReference>
<keyword evidence="2 6" id="KW-0963">Cytoplasm</keyword>
<evidence type="ECO:0000313" key="9">
    <source>
        <dbReference type="Proteomes" id="UP000231581"/>
    </source>
</evidence>
<name>A0A2H0BTE9_9BACT</name>
<keyword evidence="5 6" id="KW-0269">Exonuclease</keyword>
<keyword evidence="7" id="KW-0175">Coiled coil</keyword>
<sequence>MPPKKKSEIDFAKAFDELEGITAWFEQGEPDLEKGLQKFERATELAKALKTKLEEAENKIKEIRLKSDS</sequence>
<evidence type="ECO:0000256" key="4">
    <source>
        <dbReference type="ARBA" id="ARBA00022801"/>
    </source>
</evidence>
<comment type="subunit">
    <text evidence="6">Heterooligomer composed of large and small subunits.</text>
</comment>
<dbReference type="GO" id="GO:0006308">
    <property type="term" value="P:DNA catabolic process"/>
    <property type="evidence" value="ECO:0007669"/>
    <property type="project" value="UniProtKB-UniRule"/>
</dbReference>
<evidence type="ECO:0000256" key="6">
    <source>
        <dbReference type="HAMAP-Rule" id="MF_00337"/>
    </source>
</evidence>
<dbReference type="Proteomes" id="UP000231581">
    <property type="component" value="Unassembled WGS sequence"/>
</dbReference>
<feature type="coiled-coil region" evidence="7">
    <location>
        <begin position="36"/>
        <end position="66"/>
    </location>
</feature>
<evidence type="ECO:0000313" key="8">
    <source>
        <dbReference type="EMBL" id="PIP60966.1"/>
    </source>
</evidence>
<comment type="subcellular location">
    <subcellularLocation>
        <location evidence="6">Cytoplasm</location>
    </subcellularLocation>
</comment>
<dbReference type="NCBIfam" id="TIGR01280">
    <property type="entry name" value="xseB"/>
    <property type="match status" value="1"/>
</dbReference>
<reference evidence="8 9" key="1">
    <citation type="submission" date="2017-09" db="EMBL/GenBank/DDBJ databases">
        <title>Depth-based differentiation of microbial function through sediment-hosted aquifers and enrichment of novel symbionts in the deep terrestrial subsurface.</title>
        <authorList>
            <person name="Probst A.J."/>
            <person name="Ladd B."/>
            <person name="Jarett J.K."/>
            <person name="Geller-Mcgrath D.E."/>
            <person name="Sieber C.M."/>
            <person name="Emerson J.B."/>
            <person name="Anantharaman K."/>
            <person name="Thomas B.C."/>
            <person name="Malmstrom R."/>
            <person name="Stieglmeier M."/>
            <person name="Klingl A."/>
            <person name="Woyke T."/>
            <person name="Ryan C.M."/>
            <person name="Banfield J.F."/>
        </authorList>
    </citation>
    <scope>NUCLEOTIDE SEQUENCE [LARGE SCALE GENOMIC DNA]</scope>
    <source>
        <strain evidence="8">CG22_combo_CG10-13_8_21_14_all_47_17</strain>
    </source>
</reference>
<dbReference type="Gene3D" id="1.10.287.1040">
    <property type="entry name" value="Exonuclease VII, small subunit"/>
    <property type="match status" value="1"/>
</dbReference>
<dbReference type="AlphaFoldDB" id="A0A2H0BTE9"/>
<evidence type="ECO:0000256" key="5">
    <source>
        <dbReference type="ARBA" id="ARBA00022839"/>
    </source>
</evidence>
<evidence type="ECO:0000256" key="7">
    <source>
        <dbReference type="SAM" id="Coils"/>
    </source>
</evidence>
<keyword evidence="3 6" id="KW-0540">Nuclease</keyword>
<gene>
    <name evidence="6 8" type="primary">xseB</name>
    <name evidence="8" type="ORF">COX00_00275</name>
</gene>
<dbReference type="HAMAP" id="MF_00337">
    <property type="entry name" value="Exonuc_7_S"/>
    <property type="match status" value="1"/>
</dbReference>
<organism evidence="8 9">
    <name type="scientific">Candidatus Uhrbacteria bacterium CG22_combo_CG10-13_8_21_14_all_47_17</name>
    <dbReference type="NCBI Taxonomy" id="1975041"/>
    <lineage>
        <taxon>Bacteria</taxon>
        <taxon>Candidatus Uhriibacteriota</taxon>
    </lineage>
</organism>
<dbReference type="GO" id="GO:0005829">
    <property type="term" value="C:cytosol"/>
    <property type="evidence" value="ECO:0007669"/>
    <property type="project" value="TreeGrafter"/>
</dbReference>
<dbReference type="InterPro" id="IPR037004">
    <property type="entry name" value="Exonuc_VII_ssu_sf"/>
</dbReference>
<dbReference type="EMBL" id="PCSZ01000009">
    <property type="protein sequence ID" value="PIP60966.1"/>
    <property type="molecule type" value="Genomic_DNA"/>
</dbReference>
<comment type="similarity">
    <text evidence="1 6">Belongs to the XseB family.</text>
</comment>
<dbReference type="Pfam" id="PF02609">
    <property type="entry name" value="Exonuc_VII_S"/>
    <property type="match status" value="1"/>
</dbReference>
<dbReference type="EC" id="3.1.11.6" evidence="6"/>
<evidence type="ECO:0000256" key="1">
    <source>
        <dbReference type="ARBA" id="ARBA00009998"/>
    </source>
</evidence>
<dbReference type="InterPro" id="IPR003761">
    <property type="entry name" value="Exonuc_VII_S"/>
</dbReference>
<dbReference type="GO" id="GO:0008855">
    <property type="term" value="F:exodeoxyribonuclease VII activity"/>
    <property type="evidence" value="ECO:0007669"/>
    <property type="project" value="UniProtKB-UniRule"/>
</dbReference>
<dbReference type="PANTHER" id="PTHR34137:SF1">
    <property type="entry name" value="EXODEOXYRIBONUCLEASE 7 SMALL SUBUNIT"/>
    <property type="match status" value="1"/>
</dbReference>
<protein>
    <recommendedName>
        <fullName evidence="6">Exodeoxyribonuclease 7 small subunit</fullName>
        <ecNumber evidence="6">3.1.11.6</ecNumber>
    </recommendedName>
    <alternativeName>
        <fullName evidence="6">Exodeoxyribonuclease VII small subunit</fullName>
        <shortName evidence="6">Exonuclease VII small subunit</shortName>
    </alternativeName>
</protein>
<evidence type="ECO:0000256" key="3">
    <source>
        <dbReference type="ARBA" id="ARBA00022722"/>
    </source>
</evidence>
<comment type="caution">
    <text evidence="8">The sequence shown here is derived from an EMBL/GenBank/DDBJ whole genome shotgun (WGS) entry which is preliminary data.</text>
</comment>
<accession>A0A2H0BTE9</accession>
<proteinExistence type="inferred from homology"/>
<comment type="catalytic activity">
    <reaction evidence="6">
        <text>Exonucleolytic cleavage in either 5'- to 3'- or 3'- to 5'-direction to yield nucleoside 5'-phosphates.</text>
        <dbReference type="EC" id="3.1.11.6"/>
    </reaction>
</comment>
<dbReference type="PANTHER" id="PTHR34137">
    <property type="entry name" value="EXODEOXYRIBONUCLEASE 7 SMALL SUBUNIT"/>
    <property type="match status" value="1"/>
</dbReference>
<evidence type="ECO:0000256" key="2">
    <source>
        <dbReference type="ARBA" id="ARBA00022490"/>
    </source>
</evidence>
<dbReference type="GO" id="GO:0009318">
    <property type="term" value="C:exodeoxyribonuclease VII complex"/>
    <property type="evidence" value="ECO:0007669"/>
    <property type="project" value="UniProtKB-UniRule"/>
</dbReference>